<evidence type="ECO:0000256" key="9">
    <source>
        <dbReference type="ARBA" id="ARBA00022722"/>
    </source>
</evidence>
<keyword evidence="8" id="KW-0963">Cytoplasm</keyword>
<dbReference type="OrthoDB" id="1164111at2759"/>
<evidence type="ECO:0000256" key="17">
    <source>
        <dbReference type="ARBA" id="ARBA00025148"/>
    </source>
</evidence>
<evidence type="ECO:0000256" key="8">
    <source>
        <dbReference type="ARBA" id="ARBA00022490"/>
    </source>
</evidence>
<evidence type="ECO:0000256" key="10">
    <source>
        <dbReference type="ARBA" id="ARBA00022723"/>
    </source>
</evidence>
<dbReference type="InterPro" id="IPR036397">
    <property type="entry name" value="RNaseH_sf"/>
</dbReference>
<evidence type="ECO:0000256" key="14">
    <source>
        <dbReference type="ARBA" id="ARBA00023015"/>
    </source>
</evidence>
<comment type="catalytic activity">
    <reaction evidence="1">
        <text>Exonucleolytic cleavage of poly(A) to 5'-AMP.</text>
        <dbReference type="EC" id="3.1.13.4"/>
    </reaction>
</comment>
<comment type="subunit">
    <text evidence="6">Component of the CCR4-NOT complex, at least composed of CRR4 and CAF1 proteins.</text>
</comment>
<keyword evidence="10" id="KW-0479">Metal-binding</keyword>
<evidence type="ECO:0000256" key="5">
    <source>
        <dbReference type="ARBA" id="ARBA00008372"/>
    </source>
</evidence>
<evidence type="ECO:0000256" key="13">
    <source>
        <dbReference type="ARBA" id="ARBA00022884"/>
    </source>
</evidence>
<comment type="function">
    <text evidence="17">Ubiquitous transcription factor required for a diverse set of processes. It is a component of the CCR4 complex involved in the control of gene expression.</text>
</comment>
<keyword evidence="16" id="KW-0539">Nucleus</keyword>
<dbReference type="Pfam" id="PF04857">
    <property type="entry name" value="CAF1"/>
    <property type="match status" value="2"/>
</dbReference>
<keyword evidence="9" id="KW-0540">Nuclease</keyword>
<dbReference type="AlphaFoldDB" id="A0A833QUV5"/>
<name>A0A833QUV5_9POAL</name>
<comment type="similarity">
    <text evidence="5">Belongs to the CAF1 family.</text>
</comment>
<evidence type="ECO:0000256" key="3">
    <source>
        <dbReference type="ARBA" id="ARBA00004123"/>
    </source>
</evidence>
<reference evidence="18" key="1">
    <citation type="submission" date="2020-01" db="EMBL/GenBank/DDBJ databases">
        <title>Genome sequence of Kobresia littledalei, the first chromosome-level genome in the family Cyperaceae.</title>
        <authorList>
            <person name="Qu G."/>
        </authorList>
    </citation>
    <scope>NUCLEOTIDE SEQUENCE</scope>
    <source>
        <strain evidence="18">C.B.Clarke</strain>
        <tissue evidence="18">Leaf</tissue>
    </source>
</reference>
<keyword evidence="14" id="KW-0805">Transcription regulation</keyword>
<evidence type="ECO:0000256" key="11">
    <source>
        <dbReference type="ARBA" id="ARBA00022801"/>
    </source>
</evidence>
<evidence type="ECO:0000256" key="16">
    <source>
        <dbReference type="ARBA" id="ARBA00023242"/>
    </source>
</evidence>
<dbReference type="GO" id="GO:0005634">
    <property type="term" value="C:nucleus"/>
    <property type="evidence" value="ECO:0007669"/>
    <property type="project" value="UniProtKB-SubCell"/>
</dbReference>
<evidence type="ECO:0000256" key="4">
    <source>
        <dbReference type="ARBA" id="ARBA00004496"/>
    </source>
</evidence>
<evidence type="ECO:0000256" key="15">
    <source>
        <dbReference type="ARBA" id="ARBA00023163"/>
    </source>
</evidence>
<dbReference type="EMBL" id="SWLB01000019">
    <property type="protein sequence ID" value="KAF3325862.1"/>
    <property type="molecule type" value="Genomic_DNA"/>
</dbReference>
<dbReference type="InterPro" id="IPR012337">
    <property type="entry name" value="RNaseH-like_sf"/>
</dbReference>
<dbReference type="GO" id="GO:0046872">
    <property type="term" value="F:metal ion binding"/>
    <property type="evidence" value="ECO:0007669"/>
    <property type="project" value="UniProtKB-KW"/>
</dbReference>
<dbReference type="GO" id="GO:0004535">
    <property type="term" value="F:poly(A)-specific ribonuclease activity"/>
    <property type="evidence" value="ECO:0007669"/>
    <property type="project" value="UniProtKB-EC"/>
</dbReference>
<keyword evidence="15" id="KW-0804">Transcription</keyword>
<evidence type="ECO:0000256" key="7">
    <source>
        <dbReference type="ARBA" id="ARBA00012161"/>
    </source>
</evidence>
<dbReference type="PANTHER" id="PTHR10797">
    <property type="entry name" value="CCR4-NOT TRANSCRIPTION COMPLEX SUBUNIT"/>
    <property type="match status" value="1"/>
</dbReference>
<evidence type="ECO:0000313" key="18">
    <source>
        <dbReference type="EMBL" id="KAF3325862.1"/>
    </source>
</evidence>
<keyword evidence="11" id="KW-0378">Hydrolase</keyword>
<keyword evidence="12" id="KW-0269">Exonuclease</keyword>
<dbReference type="EC" id="3.1.13.4" evidence="7"/>
<evidence type="ECO:0000256" key="1">
    <source>
        <dbReference type="ARBA" id="ARBA00001663"/>
    </source>
</evidence>
<evidence type="ECO:0000256" key="12">
    <source>
        <dbReference type="ARBA" id="ARBA00022839"/>
    </source>
</evidence>
<protein>
    <recommendedName>
        <fullName evidence="7">poly(A)-specific ribonuclease</fullName>
        <ecNumber evidence="7">3.1.13.4</ecNumber>
    </recommendedName>
</protein>
<dbReference type="GO" id="GO:0005737">
    <property type="term" value="C:cytoplasm"/>
    <property type="evidence" value="ECO:0007669"/>
    <property type="project" value="UniProtKB-SubCell"/>
</dbReference>
<gene>
    <name evidence="18" type="ORF">FCM35_KLT08942</name>
</gene>
<dbReference type="Proteomes" id="UP000623129">
    <property type="component" value="Unassembled WGS sequence"/>
</dbReference>
<evidence type="ECO:0000256" key="6">
    <source>
        <dbReference type="ARBA" id="ARBA00011757"/>
    </source>
</evidence>
<organism evidence="18 19">
    <name type="scientific">Carex littledalei</name>
    <dbReference type="NCBI Taxonomy" id="544730"/>
    <lineage>
        <taxon>Eukaryota</taxon>
        <taxon>Viridiplantae</taxon>
        <taxon>Streptophyta</taxon>
        <taxon>Embryophyta</taxon>
        <taxon>Tracheophyta</taxon>
        <taxon>Spermatophyta</taxon>
        <taxon>Magnoliopsida</taxon>
        <taxon>Liliopsida</taxon>
        <taxon>Poales</taxon>
        <taxon>Cyperaceae</taxon>
        <taxon>Cyperoideae</taxon>
        <taxon>Cariceae</taxon>
        <taxon>Carex</taxon>
        <taxon>Carex subgen. Euthyceras</taxon>
    </lineage>
</organism>
<comment type="cofactor">
    <cofactor evidence="2">
        <name>a divalent metal cation</name>
        <dbReference type="ChEBI" id="CHEBI:60240"/>
    </cofactor>
</comment>
<keyword evidence="13" id="KW-0694">RNA-binding</keyword>
<dbReference type="InterPro" id="IPR006941">
    <property type="entry name" value="RNase_CAF1"/>
</dbReference>
<accession>A0A833QUV5</accession>
<proteinExistence type="inferred from homology"/>
<evidence type="ECO:0000313" key="19">
    <source>
        <dbReference type="Proteomes" id="UP000623129"/>
    </source>
</evidence>
<keyword evidence="19" id="KW-1185">Reference proteome</keyword>
<sequence>MQDPSPPSINIREVWSHNLESEFSLIRDLIDDFPFVAMDTEFPGVTIRVLFPTPVTLSHLNYQTLRANVDLLHMIQLGLAFSDENGTLPVIEGSPSVWQFNFREFNLEKDIFDPESIKLLNDHGIDLYKHHTYGVDAGQFAELLMSSGVVLNDSVVWITFHGGYDFGYLLKCLTANKLPETLEGFAELSRTFFPVFYDVKHLMRYCPGQGFHGGLNRLSDALSVERVGICHQAGSDALLTLKCFVEMLEKKYVTVPLEKYSGVLYGTGDDYLQVLKV</sequence>
<dbReference type="InterPro" id="IPR039637">
    <property type="entry name" value="CNOT7/CNOT8/Pop2"/>
</dbReference>
<dbReference type="GO" id="GO:0030014">
    <property type="term" value="C:CCR4-NOT complex"/>
    <property type="evidence" value="ECO:0007669"/>
    <property type="project" value="InterPro"/>
</dbReference>
<comment type="caution">
    <text evidence="18">The sequence shown here is derived from an EMBL/GenBank/DDBJ whole genome shotgun (WGS) entry which is preliminary data.</text>
</comment>
<comment type="subcellular location">
    <subcellularLocation>
        <location evidence="4">Cytoplasm</location>
    </subcellularLocation>
    <subcellularLocation>
        <location evidence="3">Nucleus</location>
    </subcellularLocation>
</comment>
<evidence type="ECO:0000256" key="2">
    <source>
        <dbReference type="ARBA" id="ARBA00001968"/>
    </source>
</evidence>
<dbReference type="GO" id="GO:0003723">
    <property type="term" value="F:RNA binding"/>
    <property type="evidence" value="ECO:0007669"/>
    <property type="project" value="UniProtKB-KW"/>
</dbReference>
<dbReference type="SUPFAM" id="SSF53098">
    <property type="entry name" value="Ribonuclease H-like"/>
    <property type="match status" value="1"/>
</dbReference>
<dbReference type="Gene3D" id="3.30.420.10">
    <property type="entry name" value="Ribonuclease H-like superfamily/Ribonuclease H"/>
    <property type="match status" value="1"/>
</dbReference>